<feature type="domain" description="EAL" evidence="1">
    <location>
        <begin position="1"/>
        <end position="102"/>
    </location>
</feature>
<organism evidence="2 3">
    <name type="scientific">Brevibacillus agri</name>
    <dbReference type="NCBI Taxonomy" id="51101"/>
    <lineage>
        <taxon>Bacteria</taxon>
        <taxon>Bacillati</taxon>
        <taxon>Bacillota</taxon>
        <taxon>Bacilli</taxon>
        <taxon>Bacillales</taxon>
        <taxon>Paenibacillaceae</taxon>
        <taxon>Brevibacillus</taxon>
    </lineage>
</organism>
<dbReference type="PANTHER" id="PTHR33121:SF76">
    <property type="entry name" value="SIGNALING PROTEIN"/>
    <property type="match status" value="1"/>
</dbReference>
<evidence type="ECO:0000313" key="3">
    <source>
        <dbReference type="Proteomes" id="UP000317180"/>
    </source>
</evidence>
<dbReference type="Pfam" id="PF00563">
    <property type="entry name" value="EAL"/>
    <property type="match status" value="1"/>
</dbReference>
<protein>
    <recommendedName>
        <fullName evidence="1">EAL domain-containing protein</fullName>
    </recommendedName>
</protein>
<sequence length="102" mass="11416">MKDKGYAIAIDDFGKGESSLQTVIELEPDFVKLDRYYAVKLSASIKKQNEIQMLLKLCQQKNMKLILEGIEEPTNLAMAKLLGVHLGQGYLLGEPLPISEIH</sequence>
<reference evidence="2 3" key="1">
    <citation type="submission" date="2019-06" db="EMBL/GenBank/DDBJ databases">
        <title>Whole genome shotgun sequence of Brevibacillus agri NBRC 15538.</title>
        <authorList>
            <person name="Hosoyama A."/>
            <person name="Uohara A."/>
            <person name="Ohji S."/>
            <person name="Ichikawa N."/>
        </authorList>
    </citation>
    <scope>NUCLEOTIDE SEQUENCE [LARGE SCALE GENOMIC DNA]</scope>
    <source>
        <strain evidence="2 3">NBRC 15538</strain>
    </source>
</reference>
<dbReference type="InterPro" id="IPR035919">
    <property type="entry name" value="EAL_sf"/>
</dbReference>
<dbReference type="Gene3D" id="3.20.20.450">
    <property type="entry name" value="EAL domain"/>
    <property type="match status" value="1"/>
</dbReference>
<dbReference type="InterPro" id="IPR050706">
    <property type="entry name" value="Cyclic-di-GMP_PDE-like"/>
</dbReference>
<accession>A0ABQ0SR47</accession>
<comment type="caution">
    <text evidence="2">The sequence shown here is derived from an EMBL/GenBank/DDBJ whole genome shotgun (WGS) entry which is preliminary data.</text>
</comment>
<evidence type="ECO:0000313" key="2">
    <source>
        <dbReference type="EMBL" id="GED26372.1"/>
    </source>
</evidence>
<name>A0ABQ0SR47_9BACL</name>
<dbReference type="EMBL" id="BJOD01000022">
    <property type="protein sequence ID" value="GED26372.1"/>
    <property type="molecule type" value="Genomic_DNA"/>
</dbReference>
<dbReference type="SUPFAM" id="SSF141868">
    <property type="entry name" value="EAL domain-like"/>
    <property type="match status" value="1"/>
</dbReference>
<gene>
    <name evidence="2" type="ORF">BAG01nite_24740</name>
</gene>
<keyword evidence="3" id="KW-1185">Reference proteome</keyword>
<dbReference type="PROSITE" id="PS50883">
    <property type="entry name" value="EAL"/>
    <property type="match status" value="1"/>
</dbReference>
<dbReference type="InterPro" id="IPR001633">
    <property type="entry name" value="EAL_dom"/>
</dbReference>
<dbReference type="CDD" id="cd01948">
    <property type="entry name" value="EAL"/>
    <property type="match status" value="1"/>
</dbReference>
<dbReference type="PANTHER" id="PTHR33121">
    <property type="entry name" value="CYCLIC DI-GMP PHOSPHODIESTERASE PDEF"/>
    <property type="match status" value="1"/>
</dbReference>
<dbReference type="Proteomes" id="UP000317180">
    <property type="component" value="Unassembled WGS sequence"/>
</dbReference>
<evidence type="ECO:0000259" key="1">
    <source>
        <dbReference type="PROSITE" id="PS50883"/>
    </source>
</evidence>
<proteinExistence type="predicted"/>